<dbReference type="InterPro" id="IPR037143">
    <property type="entry name" value="4-PPantetheinyl_Trfase_dom_sf"/>
</dbReference>
<dbReference type="InterPro" id="IPR050559">
    <property type="entry name" value="P-Pant_transferase_sf"/>
</dbReference>
<protein>
    <submittedName>
        <fullName evidence="4">4'-phosphopantetheinyl transferase superfamily protein</fullName>
    </submittedName>
</protein>
<evidence type="ECO:0000259" key="3">
    <source>
        <dbReference type="Pfam" id="PF01648"/>
    </source>
</evidence>
<keyword evidence="2 4" id="KW-0808">Transferase</keyword>
<dbReference type="SUPFAM" id="SSF56214">
    <property type="entry name" value="4'-phosphopantetheinyl transferase"/>
    <property type="match status" value="2"/>
</dbReference>
<dbReference type="EMBL" id="QXWK01000001">
    <property type="protein sequence ID" value="NBH60420.1"/>
    <property type="molecule type" value="Genomic_DNA"/>
</dbReference>
<proteinExistence type="inferred from homology"/>
<evidence type="ECO:0000256" key="1">
    <source>
        <dbReference type="ARBA" id="ARBA00010990"/>
    </source>
</evidence>
<dbReference type="Pfam" id="PF01648">
    <property type="entry name" value="ACPS"/>
    <property type="match status" value="1"/>
</dbReference>
<organism evidence="4 5">
    <name type="scientific">Anaerotruncus colihominis</name>
    <dbReference type="NCBI Taxonomy" id="169435"/>
    <lineage>
        <taxon>Bacteria</taxon>
        <taxon>Bacillati</taxon>
        <taxon>Bacillota</taxon>
        <taxon>Clostridia</taxon>
        <taxon>Eubacteriales</taxon>
        <taxon>Oscillospiraceae</taxon>
        <taxon>Anaerotruncus</taxon>
    </lineage>
</organism>
<comment type="similarity">
    <text evidence="1">Belongs to the P-Pant transferase superfamily. Gsp/Sfp/HetI/AcpT family.</text>
</comment>
<feature type="domain" description="4'-phosphopantetheinyl transferase" evidence="3">
    <location>
        <begin position="94"/>
        <end position="161"/>
    </location>
</feature>
<dbReference type="GO" id="GO:0005829">
    <property type="term" value="C:cytosol"/>
    <property type="evidence" value="ECO:0007669"/>
    <property type="project" value="TreeGrafter"/>
</dbReference>
<sequence>MCVLAFFFIRMLRGDEILSSIYIYDGPFEKGEKGYDLIRQAAVRYCGEAGVDYPVLEAEILREDKGKPYFVDIPLEFSLSHSGALWMCMVSQQPCGLDLQYVKDCKYEEIARRLFTKEEQHYVELWGQEGFFDVWVRKEALCKCTGQGIFSDMPSVADRNSNLLGTVAWNDREYFFTEIEIAPDIKCAACTDDEAQVVIRVL</sequence>
<evidence type="ECO:0000256" key="2">
    <source>
        <dbReference type="ARBA" id="ARBA00022679"/>
    </source>
</evidence>
<dbReference type="PANTHER" id="PTHR12215:SF10">
    <property type="entry name" value="L-AMINOADIPATE-SEMIALDEHYDE DEHYDROGENASE-PHOSPHOPANTETHEINYL TRANSFERASE"/>
    <property type="match status" value="1"/>
</dbReference>
<comment type="caution">
    <text evidence="4">The sequence shown here is derived from an EMBL/GenBank/DDBJ whole genome shotgun (WGS) entry which is preliminary data.</text>
</comment>
<dbReference type="GO" id="GO:0000287">
    <property type="term" value="F:magnesium ion binding"/>
    <property type="evidence" value="ECO:0007669"/>
    <property type="project" value="InterPro"/>
</dbReference>
<reference evidence="4 5" key="1">
    <citation type="submission" date="2018-08" db="EMBL/GenBank/DDBJ databases">
        <title>Murine metabolic-syndrome-specific gut microbial biobank.</title>
        <authorList>
            <person name="Liu C."/>
        </authorList>
    </citation>
    <scope>NUCLEOTIDE SEQUENCE [LARGE SCALE GENOMIC DNA]</scope>
    <source>
        <strain evidence="4 5">28</strain>
    </source>
</reference>
<keyword evidence="5" id="KW-1185">Reference proteome</keyword>
<dbReference type="GO" id="GO:0019878">
    <property type="term" value="P:lysine biosynthetic process via aminoadipic acid"/>
    <property type="evidence" value="ECO:0007669"/>
    <property type="project" value="TreeGrafter"/>
</dbReference>
<dbReference type="InterPro" id="IPR008278">
    <property type="entry name" value="4-PPantetheinyl_Trfase_dom"/>
</dbReference>
<dbReference type="PANTHER" id="PTHR12215">
    <property type="entry name" value="PHOSPHOPANTETHEINE TRANSFERASE"/>
    <property type="match status" value="1"/>
</dbReference>
<evidence type="ECO:0000313" key="4">
    <source>
        <dbReference type="EMBL" id="NBH60420.1"/>
    </source>
</evidence>
<gene>
    <name evidence="4" type="ORF">D0435_01855</name>
</gene>
<dbReference type="Gene3D" id="3.90.470.20">
    <property type="entry name" value="4'-phosphopantetheinyl transferase domain"/>
    <property type="match status" value="2"/>
</dbReference>
<evidence type="ECO:0000313" key="5">
    <source>
        <dbReference type="Proteomes" id="UP000446866"/>
    </source>
</evidence>
<accession>A0A845QFE0</accession>
<dbReference type="GO" id="GO:0008897">
    <property type="term" value="F:holo-[acyl-carrier-protein] synthase activity"/>
    <property type="evidence" value="ECO:0007669"/>
    <property type="project" value="InterPro"/>
</dbReference>
<dbReference type="Proteomes" id="UP000446866">
    <property type="component" value="Unassembled WGS sequence"/>
</dbReference>
<name>A0A845QFE0_9FIRM</name>
<dbReference type="AlphaFoldDB" id="A0A845QFE0"/>